<organism evidence="1 2">
    <name type="scientific">Neorhodopirellula lusitana</name>
    <dbReference type="NCBI Taxonomy" id="445327"/>
    <lineage>
        <taxon>Bacteria</taxon>
        <taxon>Pseudomonadati</taxon>
        <taxon>Planctomycetota</taxon>
        <taxon>Planctomycetia</taxon>
        <taxon>Pirellulales</taxon>
        <taxon>Pirellulaceae</taxon>
        <taxon>Neorhodopirellula</taxon>
    </lineage>
</organism>
<name>A0ABY1PT04_9BACT</name>
<evidence type="ECO:0000313" key="2">
    <source>
        <dbReference type="Proteomes" id="UP001158067"/>
    </source>
</evidence>
<sequence length="71" mass="7828">MKFRALQFILVTLCSSVPGYGVWVSAAPLPNVLFILADDLGWSDTTLHDTTLHGTTLHGGRNSTRRLKFNV</sequence>
<reference evidence="1 2" key="1">
    <citation type="submission" date="2017-05" db="EMBL/GenBank/DDBJ databases">
        <authorList>
            <person name="Varghese N."/>
            <person name="Submissions S."/>
        </authorList>
    </citation>
    <scope>NUCLEOTIDE SEQUENCE [LARGE SCALE GENOMIC DNA]</scope>
    <source>
        <strain evidence="1 2">DSM 25457</strain>
    </source>
</reference>
<evidence type="ECO:0008006" key="3">
    <source>
        <dbReference type="Google" id="ProtNLM"/>
    </source>
</evidence>
<gene>
    <name evidence="1" type="ORF">SAMN06265222_1011068</name>
</gene>
<protein>
    <recommendedName>
        <fullName evidence="3">Sulfatase N-terminal domain-containing protein</fullName>
    </recommendedName>
</protein>
<accession>A0ABY1PT04</accession>
<proteinExistence type="predicted"/>
<comment type="caution">
    <text evidence="1">The sequence shown here is derived from an EMBL/GenBank/DDBJ whole genome shotgun (WGS) entry which is preliminary data.</text>
</comment>
<dbReference type="Proteomes" id="UP001158067">
    <property type="component" value="Unassembled WGS sequence"/>
</dbReference>
<dbReference type="EMBL" id="FXUG01000001">
    <property type="protein sequence ID" value="SMP44052.1"/>
    <property type="molecule type" value="Genomic_DNA"/>
</dbReference>
<evidence type="ECO:0000313" key="1">
    <source>
        <dbReference type="EMBL" id="SMP44052.1"/>
    </source>
</evidence>
<dbReference type="RefSeq" id="WP_283431208.1">
    <property type="nucleotide sequence ID" value="NZ_FXUG01000001.1"/>
</dbReference>
<keyword evidence="2" id="KW-1185">Reference proteome</keyword>